<accession>A0A9P0CW69</accession>
<keyword evidence="1" id="KW-1133">Transmembrane helix</keyword>
<organism evidence="2 3">
    <name type="scientific">Psylliodes chrysocephalus</name>
    <dbReference type="NCBI Taxonomy" id="3402493"/>
    <lineage>
        <taxon>Eukaryota</taxon>
        <taxon>Metazoa</taxon>
        <taxon>Ecdysozoa</taxon>
        <taxon>Arthropoda</taxon>
        <taxon>Hexapoda</taxon>
        <taxon>Insecta</taxon>
        <taxon>Pterygota</taxon>
        <taxon>Neoptera</taxon>
        <taxon>Endopterygota</taxon>
        <taxon>Coleoptera</taxon>
        <taxon>Polyphaga</taxon>
        <taxon>Cucujiformia</taxon>
        <taxon>Chrysomeloidea</taxon>
        <taxon>Chrysomelidae</taxon>
        <taxon>Galerucinae</taxon>
        <taxon>Alticini</taxon>
        <taxon>Psylliodes</taxon>
    </lineage>
</organism>
<gene>
    <name evidence="2" type="ORF">PSYICH_LOCUS7927</name>
</gene>
<keyword evidence="1" id="KW-0472">Membrane</keyword>
<evidence type="ECO:0000313" key="3">
    <source>
        <dbReference type="Proteomes" id="UP001153636"/>
    </source>
</evidence>
<dbReference type="EMBL" id="OV651832">
    <property type="protein sequence ID" value="CAH1107325.1"/>
    <property type="molecule type" value="Genomic_DNA"/>
</dbReference>
<dbReference type="Proteomes" id="UP001153636">
    <property type="component" value="Chromosome 20"/>
</dbReference>
<dbReference type="AlphaFoldDB" id="A0A9P0CW69"/>
<sequence length="139" mass="16263">MLSFTVIILCVFGNHHSLQFTEYARIQAVIYFTFFRPMFSLAVWWIIWACQTNHGGFVNTILSLPIFRLMNKFTYSIFLLNSTIVALVTCSTKAPVYVDLFLLAYRFLGLYALSFLLSIIWILMFESPMINVEKIFFKK</sequence>
<keyword evidence="3" id="KW-1185">Reference proteome</keyword>
<proteinExistence type="predicted"/>
<dbReference type="OrthoDB" id="118951at2759"/>
<keyword evidence="1" id="KW-0812">Transmembrane</keyword>
<evidence type="ECO:0000256" key="1">
    <source>
        <dbReference type="SAM" id="Phobius"/>
    </source>
</evidence>
<evidence type="ECO:0000313" key="2">
    <source>
        <dbReference type="EMBL" id="CAH1107325.1"/>
    </source>
</evidence>
<feature type="transmembrane region" description="Helical" evidence="1">
    <location>
        <begin position="103"/>
        <end position="125"/>
    </location>
</feature>
<dbReference type="InterPro" id="IPR052728">
    <property type="entry name" value="O2_lipid_transport_reg"/>
</dbReference>
<dbReference type="PANTHER" id="PTHR11161:SF0">
    <property type="entry name" value="O-ACYLTRANSFERASE LIKE PROTEIN"/>
    <property type="match status" value="1"/>
</dbReference>
<feature type="transmembrane region" description="Helical" evidence="1">
    <location>
        <begin position="74"/>
        <end position="97"/>
    </location>
</feature>
<name>A0A9P0CW69_9CUCU</name>
<reference evidence="2" key="1">
    <citation type="submission" date="2022-01" db="EMBL/GenBank/DDBJ databases">
        <authorList>
            <person name="King R."/>
        </authorList>
    </citation>
    <scope>NUCLEOTIDE SEQUENCE</scope>
</reference>
<dbReference type="PANTHER" id="PTHR11161">
    <property type="entry name" value="O-ACYLTRANSFERASE"/>
    <property type="match status" value="1"/>
</dbReference>
<protein>
    <submittedName>
        <fullName evidence="2">Uncharacterized protein</fullName>
    </submittedName>
</protein>